<evidence type="ECO:0000313" key="2">
    <source>
        <dbReference type="EMBL" id="ROR83089.1"/>
    </source>
</evidence>
<evidence type="ECO:0000313" key="3">
    <source>
        <dbReference type="Proteomes" id="UP000266915"/>
    </source>
</evidence>
<keyword evidence="3" id="KW-1185">Reference proteome</keyword>
<dbReference type="Proteomes" id="UP000266915">
    <property type="component" value="Unassembled WGS sequence"/>
</dbReference>
<evidence type="ECO:0000256" key="1">
    <source>
        <dbReference type="SAM" id="Phobius"/>
    </source>
</evidence>
<protein>
    <submittedName>
        <fullName evidence="2">Small integral membrane protein DUF2273</fullName>
    </submittedName>
</protein>
<accession>A0A3N2C6F0</accession>
<proteinExistence type="predicted"/>
<sequence>MTTTDRGILVGAVLALAAVAFGFWSMVLVALFMLIGFGIGRVLEGKLDLRGVADALRGRRSS</sequence>
<keyword evidence="1" id="KW-0472">Membrane</keyword>
<dbReference type="AlphaFoldDB" id="A0A3N2C6F0"/>
<feature type="transmembrane region" description="Helical" evidence="1">
    <location>
        <begin position="12"/>
        <end position="40"/>
    </location>
</feature>
<gene>
    <name evidence="2" type="ORF">EDD42_3192</name>
</gene>
<keyword evidence="1" id="KW-0812">Transmembrane</keyword>
<keyword evidence="1" id="KW-1133">Transmembrane helix</keyword>
<dbReference type="InterPro" id="IPR018730">
    <property type="entry name" value="DUF2273"/>
</dbReference>
<dbReference type="EMBL" id="RKHL01000001">
    <property type="protein sequence ID" value="ROR83089.1"/>
    <property type="molecule type" value="Genomic_DNA"/>
</dbReference>
<reference evidence="2 3" key="1">
    <citation type="submission" date="2018-11" db="EMBL/GenBank/DDBJ databases">
        <title>Sequencing the genomes of 1000 actinobacteria strains.</title>
        <authorList>
            <person name="Klenk H.-P."/>
        </authorList>
    </citation>
    <scope>NUCLEOTIDE SEQUENCE [LARGE SCALE GENOMIC DNA]</scope>
    <source>
        <strain evidence="2 3">DSM 14012</strain>
    </source>
</reference>
<name>A0A3N2C6F0_9MICO</name>
<dbReference type="RefSeq" id="WP_085513766.1">
    <property type="nucleotide sequence ID" value="NZ_FXAP01000006.1"/>
</dbReference>
<dbReference type="Pfam" id="PF10031">
    <property type="entry name" value="DUF2273"/>
    <property type="match status" value="1"/>
</dbReference>
<comment type="caution">
    <text evidence="2">The sequence shown here is derived from an EMBL/GenBank/DDBJ whole genome shotgun (WGS) entry which is preliminary data.</text>
</comment>
<organism evidence="2 3">
    <name type="scientific">Plantibacter flavus</name>
    <dbReference type="NCBI Taxonomy" id="150123"/>
    <lineage>
        <taxon>Bacteria</taxon>
        <taxon>Bacillati</taxon>
        <taxon>Actinomycetota</taxon>
        <taxon>Actinomycetes</taxon>
        <taxon>Micrococcales</taxon>
        <taxon>Microbacteriaceae</taxon>
        <taxon>Plantibacter</taxon>
    </lineage>
</organism>